<feature type="signal peptide" evidence="1">
    <location>
        <begin position="1"/>
        <end position="27"/>
    </location>
</feature>
<evidence type="ECO:0000313" key="4">
    <source>
        <dbReference type="Proteomes" id="UP000249739"/>
    </source>
</evidence>
<keyword evidence="1" id="KW-0732">Signal</keyword>
<gene>
    <name evidence="3" type="ORF">DI586_06340</name>
</gene>
<accession>A0A2W5FP21</accession>
<name>A0A2W5FP21_9BACT</name>
<reference evidence="3 4" key="1">
    <citation type="submission" date="2017-08" db="EMBL/GenBank/DDBJ databases">
        <title>Infants hospitalized years apart are colonized by the same room-sourced microbial strains.</title>
        <authorList>
            <person name="Brooks B."/>
            <person name="Olm M.R."/>
            <person name="Firek B.A."/>
            <person name="Baker R."/>
            <person name="Thomas B.C."/>
            <person name="Morowitz M.J."/>
            <person name="Banfield J.F."/>
        </authorList>
    </citation>
    <scope>NUCLEOTIDE SEQUENCE [LARGE SCALE GENOMIC DNA]</scope>
    <source>
        <strain evidence="3">S2_006_000_R2_64</strain>
    </source>
</reference>
<organism evidence="3 4">
    <name type="scientific">Micavibrio aeruginosavorus</name>
    <dbReference type="NCBI Taxonomy" id="349221"/>
    <lineage>
        <taxon>Bacteria</taxon>
        <taxon>Pseudomonadati</taxon>
        <taxon>Bdellovibrionota</taxon>
        <taxon>Bdellovibrionia</taxon>
        <taxon>Bdellovibrionales</taxon>
        <taxon>Pseudobdellovibrionaceae</taxon>
        <taxon>Micavibrio</taxon>
    </lineage>
</organism>
<dbReference type="InterPro" id="IPR002048">
    <property type="entry name" value="EF_hand_dom"/>
</dbReference>
<feature type="domain" description="EF-hand" evidence="2">
    <location>
        <begin position="140"/>
        <end position="175"/>
    </location>
</feature>
<dbReference type="Proteomes" id="UP000249739">
    <property type="component" value="Unassembled WGS sequence"/>
</dbReference>
<evidence type="ECO:0000256" key="1">
    <source>
        <dbReference type="SAM" id="SignalP"/>
    </source>
</evidence>
<dbReference type="SUPFAM" id="SSF47473">
    <property type="entry name" value="EF-hand"/>
    <property type="match status" value="1"/>
</dbReference>
<evidence type="ECO:0000259" key="2">
    <source>
        <dbReference type="PROSITE" id="PS50222"/>
    </source>
</evidence>
<feature type="chain" id="PRO_5015951983" description="EF-hand domain-containing protein" evidence="1">
    <location>
        <begin position="28"/>
        <end position="184"/>
    </location>
</feature>
<evidence type="ECO:0000313" key="3">
    <source>
        <dbReference type="EMBL" id="PZP55600.1"/>
    </source>
</evidence>
<dbReference type="InterPro" id="IPR018247">
    <property type="entry name" value="EF_Hand_1_Ca_BS"/>
</dbReference>
<proteinExistence type="predicted"/>
<comment type="caution">
    <text evidence="3">The sequence shown here is derived from an EMBL/GenBank/DDBJ whole genome shotgun (WGS) entry which is preliminary data.</text>
</comment>
<dbReference type="PROSITE" id="PS00018">
    <property type="entry name" value="EF_HAND_1"/>
    <property type="match status" value="2"/>
</dbReference>
<sequence length="184" mass="20658">MSILNSKSLLLAGAATLALFMAAPVNADTVTKQTTVMQKELPDTYKVNFSAMDLNQDGILSRSEVGRKLFYIFDTDGNEVIDNIEFGKSKVLTVIPLEKSELTMVDFDDDGKADVSKYSSEEFAEFSMLNRFDADNDGLSAEEFIGKPFLKMDTNRDKTIDIKEWRDAYIASLSPKSAKQYRYN</sequence>
<dbReference type="GO" id="GO:0005509">
    <property type="term" value="F:calcium ion binding"/>
    <property type="evidence" value="ECO:0007669"/>
    <property type="project" value="InterPro"/>
</dbReference>
<dbReference type="PROSITE" id="PS50222">
    <property type="entry name" value="EF_HAND_2"/>
    <property type="match status" value="1"/>
</dbReference>
<dbReference type="Gene3D" id="1.10.238.10">
    <property type="entry name" value="EF-hand"/>
    <property type="match status" value="1"/>
</dbReference>
<dbReference type="InterPro" id="IPR011992">
    <property type="entry name" value="EF-hand-dom_pair"/>
</dbReference>
<protein>
    <recommendedName>
        <fullName evidence="2">EF-hand domain-containing protein</fullName>
    </recommendedName>
</protein>
<dbReference type="EMBL" id="QFOT01000060">
    <property type="protein sequence ID" value="PZP55600.1"/>
    <property type="molecule type" value="Genomic_DNA"/>
</dbReference>
<dbReference type="AlphaFoldDB" id="A0A2W5FP21"/>